<dbReference type="STRING" id="383372.Rcas_1498"/>
<dbReference type="KEGG" id="rca:Rcas_1498"/>
<proteinExistence type="predicted"/>
<keyword evidence="3" id="KW-1185">Reference proteome</keyword>
<keyword evidence="1" id="KW-0812">Transmembrane</keyword>
<dbReference type="Proteomes" id="UP000000263">
    <property type="component" value="Chromosome"/>
</dbReference>
<reference evidence="2 3" key="1">
    <citation type="submission" date="2007-08" db="EMBL/GenBank/DDBJ databases">
        <title>Complete sequence of Roseiflexus castenholzii DSM 13941.</title>
        <authorList>
            <consortium name="US DOE Joint Genome Institute"/>
            <person name="Copeland A."/>
            <person name="Lucas S."/>
            <person name="Lapidus A."/>
            <person name="Barry K."/>
            <person name="Glavina del Rio T."/>
            <person name="Dalin E."/>
            <person name="Tice H."/>
            <person name="Pitluck S."/>
            <person name="Thompson L.S."/>
            <person name="Brettin T."/>
            <person name="Bruce D."/>
            <person name="Detter J.C."/>
            <person name="Han C."/>
            <person name="Tapia R."/>
            <person name="Schmutz J."/>
            <person name="Larimer F."/>
            <person name="Land M."/>
            <person name="Hauser L."/>
            <person name="Kyrpides N."/>
            <person name="Mikhailova N."/>
            <person name="Bryant D.A."/>
            <person name="Hanada S."/>
            <person name="Tsukatani Y."/>
            <person name="Richardson P."/>
        </authorList>
    </citation>
    <scope>NUCLEOTIDE SEQUENCE [LARGE SCALE GENOMIC DNA]</scope>
    <source>
        <strain evidence="3">DSM 13941 / HLO8</strain>
    </source>
</reference>
<dbReference type="OrthoDB" id="9855703at2"/>
<feature type="transmembrane region" description="Helical" evidence="1">
    <location>
        <begin position="21"/>
        <end position="45"/>
    </location>
</feature>
<accession>A7NJC2</accession>
<dbReference type="EMBL" id="CP000804">
    <property type="protein sequence ID" value="ABU57592.1"/>
    <property type="molecule type" value="Genomic_DNA"/>
</dbReference>
<keyword evidence="1" id="KW-0472">Membrane</keyword>
<organism evidence="2 3">
    <name type="scientific">Roseiflexus castenholzii (strain DSM 13941 / HLO8)</name>
    <dbReference type="NCBI Taxonomy" id="383372"/>
    <lineage>
        <taxon>Bacteria</taxon>
        <taxon>Bacillati</taxon>
        <taxon>Chloroflexota</taxon>
        <taxon>Chloroflexia</taxon>
        <taxon>Chloroflexales</taxon>
        <taxon>Roseiflexineae</taxon>
        <taxon>Roseiflexaceae</taxon>
        <taxon>Roseiflexus</taxon>
    </lineage>
</organism>
<protein>
    <submittedName>
        <fullName evidence="2">Uncharacterized protein</fullName>
    </submittedName>
</protein>
<evidence type="ECO:0000256" key="1">
    <source>
        <dbReference type="SAM" id="Phobius"/>
    </source>
</evidence>
<dbReference type="HOGENOM" id="CLU_1593317_0_0_0"/>
<dbReference type="AlphaFoldDB" id="A7NJC2"/>
<feature type="transmembrane region" description="Helical" evidence="1">
    <location>
        <begin position="57"/>
        <end position="78"/>
    </location>
</feature>
<feature type="transmembrane region" description="Helical" evidence="1">
    <location>
        <begin position="85"/>
        <end position="108"/>
    </location>
</feature>
<feature type="transmembrane region" description="Helical" evidence="1">
    <location>
        <begin position="128"/>
        <end position="151"/>
    </location>
</feature>
<evidence type="ECO:0000313" key="2">
    <source>
        <dbReference type="EMBL" id="ABU57592.1"/>
    </source>
</evidence>
<gene>
    <name evidence="2" type="ordered locus">Rcas_1498</name>
</gene>
<sequence>MSRTGVRIVRSSIREPRPVGVAILASAGVAVGIVLALLLVALIAYKAALGVPLAMQIIDIALAIVVPFTIVWFFWGVWEVLQSAWWSHVIGGPLVAAGLGAAFVWRGMVIGLLVRGVPVALHQWIETGFVWSVWVILILEITTVVYLLTAWKAFGIGAPKPLWERRHW</sequence>
<name>A7NJC2_ROSCS</name>
<evidence type="ECO:0000313" key="3">
    <source>
        <dbReference type="Proteomes" id="UP000000263"/>
    </source>
</evidence>
<keyword evidence="1" id="KW-1133">Transmembrane helix</keyword>